<evidence type="ECO:0000259" key="5">
    <source>
        <dbReference type="PROSITE" id="PS51294"/>
    </source>
</evidence>
<evidence type="ECO:0000256" key="4">
    <source>
        <dbReference type="SAM" id="MobiDB-lite"/>
    </source>
</evidence>
<evidence type="ECO:0000256" key="3">
    <source>
        <dbReference type="ARBA" id="ARBA00023242"/>
    </source>
</evidence>
<dbReference type="SUPFAM" id="SSF46689">
    <property type="entry name" value="Homeodomain-like"/>
    <property type="match status" value="1"/>
</dbReference>
<dbReference type="PANTHER" id="PTHR31442">
    <property type="entry name" value="HOMEODOMAIN-LIKE SUPERFAMILY PROTEIN-RELATED"/>
    <property type="match status" value="1"/>
</dbReference>
<feature type="compositionally biased region" description="Basic and acidic residues" evidence="4">
    <location>
        <begin position="396"/>
        <end position="419"/>
    </location>
</feature>
<dbReference type="PANTHER" id="PTHR31442:SF29">
    <property type="entry name" value="HOMEODOMAIN-LIKE SUPERFAMILY PROTEIN"/>
    <property type="match status" value="1"/>
</dbReference>
<feature type="region of interest" description="Disordered" evidence="4">
    <location>
        <begin position="185"/>
        <end position="205"/>
    </location>
</feature>
<organism evidence="6 7">
    <name type="scientific">Tetrabaena socialis</name>
    <dbReference type="NCBI Taxonomy" id="47790"/>
    <lineage>
        <taxon>Eukaryota</taxon>
        <taxon>Viridiplantae</taxon>
        <taxon>Chlorophyta</taxon>
        <taxon>core chlorophytes</taxon>
        <taxon>Chlorophyceae</taxon>
        <taxon>CS clade</taxon>
        <taxon>Chlamydomonadales</taxon>
        <taxon>Tetrabaenaceae</taxon>
        <taxon>Tetrabaena</taxon>
    </lineage>
</organism>
<dbReference type="InterPro" id="IPR044841">
    <property type="entry name" value="LUX/BOA-like"/>
</dbReference>
<dbReference type="InterPro" id="IPR017930">
    <property type="entry name" value="Myb_dom"/>
</dbReference>
<feature type="region of interest" description="Disordered" evidence="4">
    <location>
        <begin position="391"/>
        <end position="456"/>
    </location>
</feature>
<dbReference type="GO" id="GO:0005634">
    <property type="term" value="C:nucleus"/>
    <property type="evidence" value="ECO:0007669"/>
    <property type="project" value="TreeGrafter"/>
</dbReference>
<dbReference type="Proteomes" id="UP000236333">
    <property type="component" value="Unassembled WGS sequence"/>
</dbReference>
<dbReference type="PROSITE" id="PS51294">
    <property type="entry name" value="HTH_MYB"/>
    <property type="match status" value="1"/>
</dbReference>
<accession>A0A2J8AGI5</accession>
<evidence type="ECO:0000256" key="1">
    <source>
        <dbReference type="ARBA" id="ARBA00023015"/>
    </source>
</evidence>
<keyword evidence="1" id="KW-0805">Transcription regulation</keyword>
<evidence type="ECO:0000313" key="7">
    <source>
        <dbReference type="Proteomes" id="UP000236333"/>
    </source>
</evidence>
<dbReference type="Gene3D" id="1.10.10.60">
    <property type="entry name" value="Homeodomain-like"/>
    <property type="match status" value="1"/>
</dbReference>
<reference evidence="6 7" key="1">
    <citation type="journal article" date="2017" name="Mol. Biol. Evol.">
        <title>The 4-celled Tetrabaena socialis nuclear genome reveals the essential components for genetic control of cell number at the origin of multicellularity in the volvocine lineage.</title>
        <authorList>
            <person name="Featherston J."/>
            <person name="Arakaki Y."/>
            <person name="Hanschen E.R."/>
            <person name="Ferris P.J."/>
            <person name="Michod R.E."/>
            <person name="Olson B.J.S.C."/>
            <person name="Nozaki H."/>
            <person name="Durand P.M."/>
        </authorList>
    </citation>
    <scope>NUCLEOTIDE SEQUENCE [LARGE SCALE GENOMIC DNA]</scope>
    <source>
        <strain evidence="6 7">NIES-571</strain>
    </source>
</reference>
<dbReference type="OrthoDB" id="60033at2759"/>
<dbReference type="InterPro" id="IPR009057">
    <property type="entry name" value="Homeodomain-like_sf"/>
</dbReference>
<dbReference type="InterPro" id="IPR001005">
    <property type="entry name" value="SANT/Myb"/>
</dbReference>
<dbReference type="AlphaFoldDB" id="A0A2J8AGI5"/>
<dbReference type="EMBL" id="PGGS01000025">
    <property type="protein sequence ID" value="PNH11630.1"/>
    <property type="molecule type" value="Genomic_DNA"/>
</dbReference>
<feature type="compositionally biased region" description="Low complexity" evidence="4">
    <location>
        <begin position="431"/>
        <end position="441"/>
    </location>
</feature>
<dbReference type="GO" id="GO:0003700">
    <property type="term" value="F:DNA-binding transcription factor activity"/>
    <property type="evidence" value="ECO:0007669"/>
    <property type="project" value="InterPro"/>
</dbReference>
<dbReference type="NCBIfam" id="TIGR01557">
    <property type="entry name" value="myb_SHAQKYF"/>
    <property type="match status" value="1"/>
</dbReference>
<dbReference type="Pfam" id="PF00249">
    <property type="entry name" value="Myb_DNA-binding"/>
    <property type="match status" value="1"/>
</dbReference>
<dbReference type="InterPro" id="IPR006447">
    <property type="entry name" value="Myb_dom_plants"/>
</dbReference>
<keyword evidence="2" id="KW-0804">Transcription</keyword>
<protein>
    <submittedName>
        <fullName evidence="6">Two-component response regulator ARR2</fullName>
    </submittedName>
</protein>
<evidence type="ECO:0000256" key="2">
    <source>
        <dbReference type="ARBA" id="ARBA00023163"/>
    </source>
</evidence>
<comment type="caution">
    <text evidence="6">The sequence shown here is derived from an EMBL/GenBank/DDBJ whole genome shotgun (WGS) entry which is preliminary data.</text>
</comment>
<proteinExistence type="predicted"/>
<name>A0A2J8AGI5_9CHLO</name>
<keyword evidence="3" id="KW-0539">Nucleus</keyword>
<evidence type="ECO:0000313" key="6">
    <source>
        <dbReference type="EMBL" id="PNH11630.1"/>
    </source>
</evidence>
<dbReference type="FunFam" id="1.10.10.60:FF:000007">
    <property type="entry name" value="Two-component response regulator"/>
    <property type="match status" value="1"/>
</dbReference>
<keyword evidence="7" id="KW-1185">Reference proteome</keyword>
<dbReference type="GO" id="GO:0003677">
    <property type="term" value="F:DNA binding"/>
    <property type="evidence" value="ECO:0007669"/>
    <property type="project" value="InterPro"/>
</dbReference>
<sequence>MAYDVVQALQGIYGMKDDYGLDPSAGLVPLGTSLLPPIVAQAFGLPSLGSLAPPPQPPPQQQYQALYGSMVNPALLGALGAFGGASQYQSQPHYGGLASTSALGYLQALAAAGQHQQQQQQQQQSAVALLAHTAALAAAARSAPASSSAFSQPMQPPTAADYCSHPAYSSARAVACELERAATASATTSGPSGMKGPTFSNSAGSAPYQHPLMQNLYTAALAQQQQQSAYGVGQGMSPYASHFPGYYARPDTSAAVAAAAVAAAAGAYGYGQAPSVSYGAYHPSYSSGPALDYSALAAAYRPAMSAPAAPTASINPQSQSICDDEYADDGSARAIKRPRLVWTPQLHKKFESAVLKLGDEKAVPKNIMQEMNIDGLTRENVASHLQKYRMSRKHGRDGSSIDCRDSDTVTIGSKREPEPIRPTPILAQPPGAAKAACGAGASSEQIANGGSLGARD</sequence>
<gene>
    <name evidence="6" type="ORF">TSOC_001523</name>
</gene>
<feature type="domain" description="HTH myb-type" evidence="5">
    <location>
        <begin position="334"/>
        <end position="393"/>
    </location>
</feature>